<gene>
    <name evidence="2" type="ORF">ACFQKE_02185</name>
</gene>
<evidence type="ECO:0000256" key="1">
    <source>
        <dbReference type="SAM" id="Phobius"/>
    </source>
</evidence>
<evidence type="ECO:0008006" key="4">
    <source>
        <dbReference type="Google" id="ProtNLM"/>
    </source>
</evidence>
<dbReference type="Proteomes" id="UP001596434">
    <property type="component" value="Unassembled WGS sequence"/>
</dbReference>
<comment type="caution">
    <text evidence="2">The sequence shown here is derived from an EMBL/GenBank/DDBJ whole genome shotgun (WGS) entry which is preliminary data.</text>
</comment>
<keyword evidence="1" id="KW-0812">Transmembrane</keyword>
<keyword evidence="1" id="KW-0472">Membrane</keyword>
<dbReference type="GeneID" id="96952422"/>
<name>A0ABD5ZU31_9EURY</name>
<feature type="transmembrane region" description="Helical" evidence="1">
    <location>
        <begin position="12"/>
        <end position="40"/>
    </location>
</feature>
<protein>
    <recommendedName>
        <fullName evidence="4">Sulfite exporter TauE/SafE family protein</fullName>
    </recommendedName>
</protein>
<evidence type="ECO:0000313" key="2">
    <source>
        <dbReference type="EMBL" id="MFC7254128.1"/>
    </source>
</evidence>
<keyword evidence="3" id="KW-1185">Reference proteome</keyword>
<dbReference type="RefSeq" id="WP_379702337.1">
    <property type="nucleotide sequence ID" value="NZ_JBHTAT010000001.1"/>
</dbReference>
<proteinExistence type="predicted"/>
<keyword evidence="1" id="KW-1133">Transmembrane helix</keyword>
<sequence>MEESNAVPLWWVLLFLLLALGIGAFAVSAVGGSLIAGVAVPA</sequence>
<evidence type="ECO:0000313" key="3">
    <source>
        <dbReference type="Proteomes" id="UP001596434"/>
    </source>
</evidence>
<organism evidence="2 3">
    <name type="scientific">Haloplanus litoreus</name>
    <dbReference type="NCBI Taxonomy" id="767515"/>
    <lineage>
        <taxon>Archaea</taxon>
        <taxon>Methanobacteriati</taxon>
        <taxon>Methanobacteriota</taxon>
        <taxon>Stenosarchaea group</taxon>
        <taxon>Halobacteria</taxon>
        <taxon>Halobacteriales</taxon>
        <taxon>Haloferacaceae</taxon>
        <taxon>Haloplanus</taxon>
    </lineage>
</organism>
<dbReference type="AlphaFoldDB" id="A0ABD5ZU31"/>
<reference evidence="2 3" key="1">
    <citation type="journal article" date="2019" name="Int. J. Syst. Evol. Microbiol.">
        <title>The Global Catalogue of Microorganisms (GCM) 10K type strain sequencing project: providing services to taxonomists for standard genome sequencing and annotation.</title>
        <authorList>
            <consortium name="The Broad Institute Genomics Platform"/>
            <consortium name="The Broad Institute Genome Sequencing Center for Infectious Disease"/>
            <person name="Wu L."/>
            <person name="Ma J."/>
        </authorList>
    </citation>
    <scope>NUCLEOTIDE SEQUENCE [LARGE SCALE GENOMIC DNA]</scope>
    <source>
        <strain evidence="2 3">GX21</strain>
    </source>
</reference>
<dbReference type="EMBL" id="JBHTAT010000001">
    <property type="protein sequence ID" value="MFC7254128.1"/>
    <property type="molecule type" value="Genomic_DNA"/>
</dbReference>
<accession>A0ABD5ZU31</accession>